<keyword evidence="3" id="KW-1185">Reference proteome</keyword>
<dbReference type="PROSITE" id="PS51186">
    <property type="entry name" value="GNAT"/>
    <property type="match status" value="1"/>
</dbReference>
<dbReference type="Pfam" id="PF00583">
    <property type="entry name" value="Acetyltransf_1"/>
    <property type="match status" value="1"/>
</dbReference>
<dbReference type="CDD" id="cd04301">
    <property type="entry name" value="NAT_SF"/>
    <property type="match status" value="1"/>
</dbReference>
<comment type="caution">
    <text evidence="2">The sequence shown here is derived from an EMBL/GenBank/DDBJ whole genome shotgun (WGS) entry which is preliminary data.</text>
</comment>
<dbReference type="RefSeq" id="WP_388341666.1">
    <property type="nucleotide sequence ID" value="NZ_JBIAFJ010000001.1"/>
</dbReference>
<evidence type="ECO:0000259" key="1">
    <source>
        <dbReference type="PROSITE" id="PS51186"/>
    </source>
</evidence>
<dbReference type="Gene3D" id="3.40.630.30">
    <property type="match status" value="1"/>
</dbReference>
<accession>A0ABW6KM55</accession>
<dbReference type="SUPFAM" id="SSF55729">
    <property type="entry name" value="Acyl-CoA N-acyltransferases (Nat)"/>
    <property type="match status" value="1"/>
</dbReference>
<name>A0ABW6KM55_9ACTN</name>
<dbReference type="EC" id="2.3.-.-" evidence="2"/>
<dbReference type="GO" id="GO:0016746">
    <property type="term" value="F:acyltransferase activity"/>
    <property type="evidence" value="ECO:0007669"/>
    <property type="project" value="UniProtKB-KW"/>
</dbReference>
<evidence type="ECO:0000313" key="2">
    <source>
        <dbReference type="EMBL" id="MFE9168000.1"/>
    </source>
</evidence>
<dbReference type="EMBL" id="JBIAFJ010000001">
    <property type="protein sequence ID" value="MFE9168000.1"/>
    <property type="molecule type" value="Genomic_DNA"/>
</dbReference>
<feature type="domain" description="N-acetyltransferase" evidence="1">
    <location>
        <begin position="14"/>
        <end position="157"/>
    </location>
</feature>
<keyword evidence="2" id="KW-0012">Acyltransferase</keyword>
<sequence>MITRGFVDGAGRRVALDEVDDGNWRAVADVAPLDDQRRFVPALAARYLLLSMRDQVWHSLAVRADETVAGHLMWARDEDGSYWIGGMLIDGAEQGKGVGRAAARTLMGWLAERDDCQELRLSYHPDNVAAERLYSSLGFRPTTAVEGDEVVAGLSARTVLATELGQGR</sequence>
<organism evidence="2 3">
    <name type="scientific">Streptomyces kebangsaanensis</name>
    <dbReference type="NCBI Taxonomy" id="864058"/>
    <lineage>
        <taxon>Bacteria</taxon>
        <taxon>Bacillati</taxon>
        <taxon>Actinomycetota</taxon>
        <taxon>Actinomycetes</taxon>
        <taxon>Kitasatosporales</taxon>
        <taxon>Streptomycetaceae</taxon>
        <taxon>Streptomyces</taxon>
    </lineage>
</organism>
<dbReference type="Proteomes" id="UP001601197">
    <property type="component" value="Unassembled WGS sequence"/>
</dbReference>
<dbReference type="InterPro" id="IPR000182">
    <property type="entry name" value="GNAT_dom"/>
</dbReference>
<dbReference type="InterPro" id="IPR016181">
    <property type="entry name" value="Acyl_CoA_acyltransferase"/>
</dbReference>
<keyword evidence="2" id="KW-0808">Transferase</keyword>
<proteinExistence type="predicted"/>
<evidence type="ECO:0000313" key="3">
    <source>
        <dbReference type="Proteomes" id="UP001601197"/>
    </source>
</evidence>
<protein>
    <submittedName>
        <fullName evidence="2">GNAT family N-acetyltransferase</fullName>
        <ecNumber evidence="2">2.3.-.-</ecNumber>
    </submittedName>
</protein>
<gene>
    <name evidence="2" type="ORF">ACFYNZ_00450</name>
</gene>
<reference evidence="2 3" key="1">
    <citation type="submission" date="2024-10" db="EMBL/GenBank/DDBJ databases">
        <title>The Natural Products Discovery Center: Release of the First 8490 Sequenced Strains for Exploring Actinobacteria Biosynthetic Diversity.</title>
        <authorList>
            <person name="Kalkreuter E."/>
            <person name="Kautsar S.A."/>
            <person name="Yang D."/>
            <person name="Bader C.D."/>
            <person name="Teijaro C.N."/>
            <person name="Fluegel L."/>
            <person name="Davis C.M."/>
            <person name="Simpson J.R."/>
            <person name="Lauterbach L."/>
            <person name="Steele A.D."/>
            <person name="Gui C."/>
            <person name="Meng S."/>
            <person name="Li G."/>
            <person name="Viehrig K."/>
            <person name="Ye F."/>
            <person name="Su P."/>
            <person name="Kiefer A.F."/>
            <person name="Nichols A."/>
            <person name="Cepeda A.J."/>
            <person name="Yan W."/>
            <person name="Fan B."/>
            <person name="Jiang Y."/>
            <person name="Adhikari A."/>
            <person name="Zheng C.-J."/>
            <person name="Schuster L."/>
            <person name="Cowan T.M."/>
            <person name="Smanski M.J."/>
            <person name="Chevrette M.G."/>
            <person name="De Carvalho L.P.S."/>
            <person name="Shen B."/>
        </authorList>
    </citation>
    <scope>NUCLEOTIDE SEQUENCE [LARGE SCALE GENOMIC DNA]</scope>
    <source>
        <strain evidence="2 3">NPDC007147</strain>
    </source>
</reference>